<evidence type="ECO:0000256" key="4">
    <source>
        <dbReference type="ARBA" id="ARBA00022692"/>
    </source>
</evidence>
<evidence type="ECO:0000256" key="1">
    <source>
        <dbReference type="ARBA" id="ARBA00004651"/>
    </source>
</evidence>
<dbReference type="NCBIfam" id="NF012182">
    <property type="entry name" value="exosortase_XrtQ"/>
    <property type="match status" value="1"/>
</dbReference>
<keyword evidence="7 8" id="KW-0472">Membrane</keyword>
<accession>A0ABZ0CSZ1</accession>
<feature type="transmembrane region" description="Helical" evidence="8">
    <location>
        <begin position="51"/>
        <end position="66"/>
    </location>
</feature>
<keyword evidence="3" id="KW-0645">Protease</keyword>
<dbReference type="EMBL" id="CP136336">
    <property type="protein sequence ID" value="WOB08101.1"/>
    <property type="molecule type" value="Genomic_DNA"/>
</dbReference>
<evidence type="ECO:0000256" key="3">
    <source>
        <dbReference type="ARBA" id="ARBA00022670"/>
    </source>
</evidence>
<feature type="transmembrane region" description="Helical" evidence="8">
    <location>
        <begin position="222"/>
        <end position="240"/>
    </location>
</feature>
<evidence type="ECO:0000313" key="9">
    <source>
        <dbReference type="EMBL" id="WOB08101.1"/>
    </source>
</evidence>
<gene>
    <name evidence="9" type="primary">xrtQ</name>
    <name evidence="9" type="ORF">RXV79_24770</name>
</gene>
<proteinExistence type="predicted"/>
<keyword evidence="6 8" id="KW-1133">Transmembrane helix</keyword>
<dbReference type="InterPro" id="IPR026392">
    <property type="entry name" value="Exo/Archaeosortase_dom"/>
</dbReference>
<keyword evidence="4 8" id="KW-0812">Transmembrane</keyword>
<evidence type="ECO:0000313" key="10">
    <source>
        <dbReference type="Proteomes" id="UP001303946"/>
    </source>
</evidence>
<dbReference type="InterPro" id="IPR019127">
    <property type="entry name" value="Exosortase"/>
</dbReference>
<feature type="transmembrane region" description="Helical" evidence="8">
    <location>
        <begin position="124"/>
        <end position="145"/>
    </location>
</feature>
<name>A0ABZ0CSZ1_9BURK</name>
<feature type="transmembrane region" description="Helical" evidence="8">
    <location>
        <begin position="252"/>
        <end position="271"/>
    </location>
</feature>
<dbReference type="NCBIfam" id="TIGR04178">
    <property type="entry name" value="exo_archaeo"/>
    <property type="match status" value="1"/>
</dbReference>
<evidence type="ECO:0000256" key="2">
    <source>
        <dbReference type="ARBA" id="ARBA00022475"/>
    </source>
</evidence>
<keyword evidence="2" id="KW-1003">Cell membrane</keyword>
<evidence type="ECO:0000256" key="7">
    <source>
        <dbReference type="ARBA" id="ARBA00023136"/>
    </source>
</evidence>
<feature type="transmembrane region" description="Helical" evidence="8">
    <location>
        <begin position="193"/>
        <end position="210"/>
    </location>
</feature>
<keyword evidence="5" id="KW-0378">Hydrolase</keyword>
<organism evidence="9 10">
    <name type="scientific">Piscinibacter gummiphilus</name>
    <dbReference type="NCBI Taxonomy" id="946333"/>
    <lineage>
        <taxon>Bacteria</taxon>
        <taxon>Pseudomonadati</taxon>
        <taxon>Pseudomonadota</taxon>
        <taxon>Betaproteobacteria</taxon>
        <taxon>Burkholderiales</taxon>
        <taxon>Sphaerotilaceae</taxon>
        <taxon>Piscinibacter</taxon>
    </lineage>
</organism>
<evidence type="ECO:0000256" key="6">
    <source>
        <dbReference type="ARBA" id="ARBA00022989"/>
    </source>
</evidence>
<evidence type="ECO:0000256" key="8">
    <source>
        <dbReference type="SAM" id="Phobius"/>
    </source>
</evidence>
<keyword evidence="10" id="KW-1185">Reference proteome</keyword>
<sequence>MATAIALHPLARWQTRFESVSPLAWLGLHAAALWPHWRWAGARLADGSDDPLGLAALAALLVWVVRREPLLRGAPRQGWVYAAAALTALATLALFHLPPLLGAVLAVLSLATALRSVMPSGQPWLPVAGLAVLALPVVSSLQFYAGYPLRVVTAEISTWLLQLAGLAAERSGTTMWVQGRQVIVDAPCSGVQMVWMAYFCACVVAAFSGVRDRAMLARLPAVGALVLVGNVVRNSVLVALEAQQSQVSDAVHQGVGLVVLVAVCAGVVGVMRGGRDAQA</sequence>
<protein>
    <submittedName>
        <fullName evidence="9">Exosortase Q</fullName>
    </submittedName>
</protein>
<feature type="transmembrane region" description="Helical" evidence="8">
    <location>
        <begin position="78"/>
        <end position="95"/>
    </location>
</feature>
<feature type="transmembrane region" description="Helical" evidence="8">
    <location>
        <begin position="101"/>
        <end position="117"/>
    </location>
</feature>
<reference evidence="9 10" key="1">
    <citation type="submission" date="2023-10" db="EMBL/GenBank/DDBJ databases">
        <title>Bacteria for the degradation of biodegradable plastic PBAT(Polybutylene adipate terephthalate).</title>
        <authorList>
            <person name="Weon H.-Y."/>
            <person name="Yeon J."/>
        </authorList>
    </citation>
    <scope>NUCLEOTIDE SEQUENCE [LARGE SCALE GENOMIC DNA]</scope>
    <source>
        <strain evidence="9 10">SBD 7-3</strain>
    </source>
</reference>
<comment type="subcellular location">
    <subcellularLocation>
        <location evidence="1">Cell membrane</location>
        <topology evidence="1">Multi-pass membrane protein</topology>
    </subcellularLocation>
</comment>
<dbReference type="Pfam" id="PF09721">
    <property type="entry name" value="Exosortase_EpsH"/>
    <property type="match status" value="1"/>
</dbReference>
<dbReference type="Proteomes" id="UP001303946">
    <property type="component" value="Chromosome"/>
</dbReference>
<evidence type="ECO:0000256" key="5">
    <source>
        <dbReference type="ARBA" id="ARBA00022801"/>
    </source>
</evidence>
<dbReference type="RefSeq" id="WP_316700783.1">
    <property type="nucleotide sequence ID" value="NZ_CP136336.1"/>
</dbReference>